<reference evidence="2" key="1">
    <citation type="submission" date="2015-11" db="EMBL/GenBank/DDBJ databases">
        <title>De novo transcriptome assembly of four potential Pierce s Disease insect vectors from Arizona vineyards.</title>
        <authorList>
            <person name="Tassone E.E."/>
        </authorList>
    </citation>
    <scope>NUCLEOTIDE SEQUENCE</scope>
</reference>
<name>A0A1B6F0D4_9HEMI</name>
<sequence length="124" mass="13888">PQPRPGQLGFCLLCSYQLSVCLYPSVLSAATIYCWLSSSTPTARPSYVMPNGGKKAVFPTLALHDPDPRAAAHEQKDRTKKMLHQQSRSRSESKDSPEKEKAEHPQQHPEKVKQKSSKNESKEK</sequence>
<feature type="region of interest" description="Disordered" evidence="1">
    <location>
        <begin position="57"/>
        <end position="124"/>
    </location>
</feature>
<accession>A0A1B6F0D4</accession>
<organism evidence="2">
    <name type="scientific">Cuerna arida</name>
    <dbReference type="NCBI Taxonomy" id="1464854"/>
    <lineage>
        <taxon>Eukaryota</taxon>
        <taxon>Metazoa</taxon>
        <taxon>Ecdysozoa</taxon>
        <taxon>Arthropoda</taxon>
        <taxon>Hexapoda</taxon>
        <taxon>Insecta</taxon>
        <taxon>Pterygota</taxon>
        <taxon>Neoptera</taxon>
        <taxon>Paraneoptera</taxon>
        <taxon>Hemiptera</taxon>
        <taxon>Auchenorrhyncha</taxon>
        <taxon>Membracoidea</taxon>
        <taxon>Cicadellidae</taxon>
        <taxon>Cicadellinae</taxon>
        <taxon>Proconiini</taxon>
        <taxon>Cuerna</taxon>
    </lineage>
</organism>
<proteinExistence type="predicted"/>
<gene>
    <name evidence="3" type="ORF">g.17096</name>
    <name evidence="2" type="ORF">g.17098</name>
</gene>
<dbReference type="EMBL" id="GECZ01015497">
    <property type="protein sequence ID" value="JAS54272.1"/>
    <property type="molecule type" value="Transcribed_RNA"/>
</dbReference>
<evidence type="ECO:0000256" key="1">
    <source>
        <dbReference type="SAM" id="MobiDB-lite"/>
    </source>
</evidence>
<protein>
    <submittedName>
        <fullName evidence="2">Uncharacterized protein</fullName>
    </submittedName>
</protein>
<dbReference type="AlphaFoldDB" id="A0A1B6F0D4"/>
<evidence type="ECO:0000313" key="2">
    <source>
        <dbReference type="EMBL" id="JAS43323.1"/>
    </source>
</evidence>
<feature type="compositionally biased region" description="Basic and acidic residues" evidence="1">
    <location>
        <begin position="64"/>
        <end position="77"/>
    </location>
</feature>
<dbReference type="EMBL" id="GECZ01026446">
    <property type="protein sequence ID" value="JAS43323.1"/>
    <property type="molecule type" value="Transcribed_RNA"/>
</dbReference>
<feature type="compositionally biased region" description="Basic and acidic residues" evidence="1">
    <location>
        <begin position="89"/>
        <end position="124"/>
    </location>
</feature>
<feature type="non-terminal residue" evidence="2">
    <location>
        <position position="1"/>
    </location>
</feature>
<evidence type="ECO:0000313" key="3">
    <source>
        <dbReference type="EMBL" id="JAS54272.1"/>
    </source>
</evidence>